<sequence length="142" mass="15325">MNTIANKPAAKTAGVIRPIRQKYEIVLSSECSSLTANSSSQKVLSVKNDRSKPIRVTAICIVYKTGLEDCIVDVKRSGSNGEVVTGQTQISVVGRDRSKDRTADFPVDFILNDTLEIELHVKTKAVALAAGDICLSLLGEYV</sequence>
<evidence type="ECO:0000313" key="1">
    <source>
        <dbReference type="EMBL" id="EMJ37952.1"/>
    </source>
</evidence>
<gene>
    <name evidence="1" type="ORF">LEP1GSC079_1836</name>
</gene>
<protein>
    <submittedName>
        <fullName evidence="1">Uncharacterized protein</fullName>
    </submittedName>
</protein>
<dbReference type="Proteomes" id="UP000012164">
    <property type="component" value="Unassembled WGS sequence"/>
</dbReference>
<dbReference type="EMBL" id="AKWR02000057">
    <property type="protein sequence ID" value="EMJ37952.1"/>
    <property type="molecule type" value="Genomic_DNA"/>
</dbReference>
<comment type="caution">
    <text evidence="1">The sequence shown here is derived from an EMBL/GenBank/DDBJ whole genome shotgun (WGS) entry which is preliminary data.</text>
</comment>
<proteinExistence type="predicted"/>
<name>A0A0F6IIS7_LEPIR</name>
<organism evidence="1 2">
    <name type="scientific">Leptospira interrogans str. FPW1039</name>
    <dbReference type="NCBI Taxonomy" id="1193040"/>
    <lineage>
        <taxon>Bacteria</taxon>
        <taxon>Pseudomonadati</taxon>
        <taxon>Spirochaetota</taxon>
        <taxon>Spirochaetia</taxon>
        <taxon>Leptospirales</taxon>
        <taxon>Leptospiraceae</taxon>
        <taxon>Leptospira</taxon>
    </lineage>
</organism>
<evidence type="ECO:0000313" key="2">
    <source>
        <dbReference type="Proteomes" id="UP000012164"/>
    </source>
</evidence>
<dbReference type="AlphaFoldDB" id="A0A0F6IIS7"/>
<accession>A0A0F6IIS7</accession>
<reference evidence="1 2" key="1">
    <citation type="submission" date="2013-01" db="EMBL/GenBank/DDBJ databases">
        <authorList>
            <person name="Harkins D.M."/>
            <person name="Durkin A.S."/>
            <person name="Brinkac L.M."/>
            <person name="Haft D.H."/>
            <person name="Selengut J.D."/>
            <person name="Sanka R."/>
            <person name="DePew J."/>
            <person name="Purushe J."/>
            <person name="Peacock S.J."/>
            <person name="Thaipadungpanit J."/>
            <person name="Wuthiekanun V.W."/>
            <person name="Day N.P."/>
            <person name="Vinetz J.M."/>
            <person name="Sutton G.G."/>
            <person name="Nierman W.C."/>
            <person name="Fouts D.E."/>
        </authorList>
    </citation>
    <scope>NUCLEOTIDE SEQUENCE [LARGE SCALE GENOMIC DNA]</scope>
    <source>
        <strain evidence="1 2">FPW1039</strain>
    </source>
</reference>